<name>A0A0R1ULM7_9LACO</name>
<dbReference type="Gene3D" id="3.40.50.300">
    <property type="entry name" value="P-loop containing nucleotide triphosphate hydrolases"/>
    <property type="match status" value="1"/>
</dbReference>
<organism evidence="1 2">
    <name type="scientific">Limosilactobacillus ingluviei DSM 15946</name>
    <dbReference type="NCBI Taxonomy" id="1423760"/>
    <lineage>
        <taxon>Bacteria</taxon>
        <taxon>Bacillati</taxon>
        <taxon>Bacillota</taxon>
        <taxon>Bacilli</taxon>
        <taxon>Lactobacillales</taxon>
        <taxon>Lactobacillaceae</taxon>
        <taxon>Limosilactobacillus</taxon>
    </lineage>
</organism>
<evidence type="ECO:0000313" key="2">
    <source>
        <dbReference type="Proteomes" id="UP000050816"/>
    </source>
</evidence>
<gene>
    <name evidence="1" type="ORF">FC43_GL001104</name>
</gene>
<protein>
    <submittedName>
        <fullName evidence="1">Uncharacterized protein</fullName>
    </submittedName>
</protein>
<dbReference type="InterPro" id="IPR027417">
    <property type="entry name" value="P-loop_NTPase"/>
</dbReference>
<accession>A0A0R1ULM7</accession>
<sequence>MVSFYNDYPAIRFEIGDKRQNIKDGLNDTHVDFENGSKIMAVTSNDNSRGIRCNILIVDEFRMVKKEIVDKVLTPMLNVARQPGFSTRPEYQGRKLEANKEIYISSAWYKSHWIWDAFKKYTKNMIKGNRDYFVATLPYQLSVFHGLLDQRRVDNEKTSEGFDKAGFDMEYEALFVGENDKAYFKLKPLNKCRTLTRTFRPPTNEEFIENEALSKPKNLSNFPRGNHRDKDEYRLVALDVALMGGNKNVKNDTSAFTVMRLIRDGDHYRRQIVYLESVTKSISSQDLAVRLKQLYYDFEADYAVVDINGIGQGVFDACATVLEDKERGVEYPAWASLNDEAVNERSKANGLKCIYTVKANAKFNNDIAVALQASIQSGKLELPINDIEKREELQENKVYRRSSPEEQVRWLYPYVQTTALVNELVNLEYTVREGGIKIQEVGTTTKDRYSSLAYCNFYADELERDLKMEDSNIKDFFLF</sequence>
<evidence type="ECO:0000313" key="1">
    <source>
        <dbReference type="EMBL" id="KRL91682.1"/>
    </source>
</evidence>
<dbReference type="Gene3D" id="3.30.420.240">
    <property type="match status" value="1"/>
</dbReference>
<dbReference type="EMBL" id="AZFK01000018">
    <property type="protein sequence ID" value="KRL91682.1"/>
    <property type="molecule type" value="Genomic_DNA"/>
</dbReference>
<dbReference type="AlphaFoldDB" id="A0A0R1ULM7"/>
<comment type="caution">
    <text evidence="1">The sequence shown here is derived from an EMBL/GenBank/DDBJ whole genome shotgun (WGS) entry which is preliminary data.</text>
</comment>
<dbReference type="PATRIC" id="fig|1423760.3.peg.1169"/>
<dbReference type="Proteomes" id="UP000050816">
    <property type="component" value="Unassembled WGS sequence"/>
</dbReference>
<proteinExistence type="predicted"/>
<reference evidence="1 2" key="1">
    <citation type="journal article" date="2015" name="Genome Announc.">
        <title>Expanding the biotechnology potential of lactobacilli through comparative genomics of 213 strains and associated genera.</title>
        <authorList>
            <person name="Sun Z."/>
            <person name="Harris H.M."/>
            <person name="McCann A."/>
            <person name="Guo C."/>
            <person name="Argimon S."/>
            <person name="Zhang W."/>
            <person name="Yang X."/>
            <person name="Jeffery I.B."/>
            <person name="Cooney J.C."/>
            <person name="Kagawa T.F."/>
            <person name="Liu W."/>
            <person name="Song Y."/>
            <person name="Salvetti E."/>
            <person name="Wrobel A."/>
            <person name="Rasinkangas P."/>
            <person name="Parkhill J."/>
            <person name="Rea M.C."/>
            <person name="O'Sullivan O."/>
            <person name="Ritari J."/>
            <person name="Douillard F.P."/>
            <person name="Paul Ross R."/>
            <person name="Yang R."/>
            <person name="Briner A.E."/>
            <person name="Felis G.E."/>
            <person name="de Vos W.M."/>
            <person name="Barrangou R."/>
            <person name="Klaenhammer T.R."/>
            <person name="Caufield P.W."/>
            <person name="Cui Y."/>
            <person name="Zhang H."/>
            <person name="O'Toole P.W."/>
        </authorList>
    </citation>
    <scope>NUCLEOTIDE SEQUENCE [LARGE SCALE GENOMIC DNA]</scope>
    <source>
        <strain evidence="1 2">DSM 15946</strain>
    </source>
</reference>